<dbReference type="InterPro" id="IPR026588">
    <property type="entry name" value="Choice_anch_A"/>
</dbReference>
<dbReference type="NCBIfam" id="TIGR04215">
    <property type="entry name" value="choice_anch_A"/>
    <property type="match status" value="1"/>
</dbReference>
<reference evidence="3 4" key="1">
    <citation type="submission" date="2017-03" db="EMBL/GenBank/DDBJ databases">
        <title>WGS assembly of Porphyra umbilicalis.</title>
        <authorList>
            <person name="Brawley S.H."/>
            <person name="Blouin N.A."/>
            <person name="Ficko-Blean E."/>
            <person name="Wheeler G.L."/>
            <person name="Lohr M."/>
            <person name="Goodson H.V."/>
            <person name="Jenkins J.W."/>
            <person name="Blaby-Haas C.E."/>
            <person name="Helliwell K.E."/>
            <person name="Chan C."/>
            <person name="Marriage T."/>
            <person name="Bhattacharya D."/>
            <person name="Klein A.S."/>
            <person name="Badis Y."/>
            <person name="Brodie J."/>
            <person name="Cao Y."/>
            <person name="Collen J."/>
            <person name="Dittami S.M."/>
            <person name="Gachon C.M."/>
            <person name="Green B.R."/>
            <person name="Karpowicz S."/>
            <person name="Kim J.W."/>
            <person name="Kudahl U."/>
            <person name="Lin S."/>
            <person name="Michel G."/>
            <person name="Mittag M."/>
            <person name="Olson B.J."/>
            <person name="Pangilinan J."/>
            <person name="Peng Y."/>
            <person name="Qiu H."/>
            <person name="Shu S."/>
            <person name="Singer J.T."/>
            <person name="Smith A.G."/>
            <person name="Sprecher B.N."/>
            <person name="Wagner V."/>
            <person name="Wang W."/>
            <person name="Wang Z.-Y."/>
            <person name="Yan J."/>
            <person name="Yarish C."/>
            <person name="Zoeuner-Riek S."/>
            <person name="Zhuang Y."/>
            <person name="Zou Y."/>
            <person name="Lindquist E.A."/>
            <person name="Grimwood J."/>
            <person name="Barry K."/>
            <person name="Rokhsar D.S."/>
            <person name="Schmutz J."/>
            <person name="Stiller J.W."/>
            <person name="Grossman A.R."/>
            <person name="Prochnik S.E."/>
        </authorList>
    </citation>
    <scope>NUCLEOTIDE SEQUENCE [LARGE SCALE GENOMIC DNA]</scope>
    <source>
        <strain evidence="3">4086291</strain>
    </source>
</reference>
<dbReference type="AlphaFoldDB" id="A0A1X6P036"/>
<dbReference type="Pfam" id="PF20597">
    <property type="entry name" value="pAdhesive_15"/>
    <property type="match status" value="1"/>
</dbReference>
<evidence type="ECO:0000313" key="4">
    <source>
        <dbReference type="Proteomes" id="UP000218209"/>
    </source>
</evidence>
<keyword evidence="1" id="KW-0732">Signal</keyword>
<organism evidence="3 4">
    <name type="scientific">Porphyra umbilicalis</name>
    <name type="common">Purple laver</name>
    <name type="synonym">Red alga</name>
    <dbReference type="NCBI Taxonomy" id="2786"/>
    <lineage>
        <taxon>Eukaryota</taxon>
        <taxon>Rhodophyta</taxon>
        <taxon>Bangiophyceae</taxon>
        <taxon>Bangiales</taxon>
        <taxon>Bangiaceae</taxon>
        <taxon>Porphyra</taxon>
    </lineage>
</organism>
<proteinExistence type="predicted"/>
<feature type="chain" id="PRO_5012688155" description="Choice-of-anchor A domain-containing protein" evidence="1">
    <location>
        <begin position="28"/>
        <end position="310"/>
    </location>
</feature>
<evidence type="ECO:0000259" key="2">
    <source>
        <dbReference type="Pfam" id="PF20597"/>
    </source>
</evidence>
<protein>
    <recommendedName>
        <fullName evidence="2">Choice-of-anchor A domain-containing protein</fullName>
    </recommendedName>
</protein>
<gene>
    <name evidence="3" type="ORF">BU14_0300s0026</name>
</gene>
<feature type="signal peptide" evidence="1">
    <location>
        <begin position="1"/>
        <end position="27"/>
    </location>
</feature>
<dbReference type="EMBL" id="KV918958">
    <property type="protein sequence ID" value="OSX74229.1"/>
    <property type="molecule type" value="Genomic_DNA"/>
</dbReference>
<accession>A0A1X6P036</accession>
<name>A0A1X6P036_PORUM</name>
<dbReference type="Proteomes" id="UP000218209">
    <property type="component" value="Unassembled WGS sequence"/>
</dbReference>
<evidence type="ECO:0000256" key="1">
    <source>
        <dbReference type="SAM" id="SignalP"/>
    </source>
</evidence>
<feature type="domain" description="Choice-of-anchor A" evidence="2">
    <location>
        <begin position="36"/>
        <end position="287"/>
    </location>
</feature>
<sequence>MARLSSVARSAAAAAAVGLAITTPATASVSVGTDPCRALTHFNVFALRDFHLARSEVTGPLAVGGNAILRGFSVNAATPCTAAADTVPDLALAVGGVLHADRGQINAGAVTVGGHYYGSPSVGLRCARHVSGAFDFEGLATEAVAHHAALCATPVVDCKTAIGADGGVTFAVTGGSDFATCAVAVGDLNRASRVAITGRSARQEVALKVYGGHHWSNKTLTLTNVAFHGFVSERTVLAACNRVHMVVIKDVGLPSAVSAPHTDLVGPSGHIRGTVIVRSVRGGMEFRHAPVACDAAAADEVPSPSPAVEW</sequence>
<keyword evidence="4" id="KW-1185">Reference proteome</keyword>
<evidence type="ECO:0000313" key="3">
    <source>
        <dbReference type="EMBL" id="OSX74229.1"/>
    </source>
</evidence>